<evidence type="ECO:0000313" key="7">
    <source>
        <dbReference type="Proteomes" id="UP000603227"/>
    </source>
</evidence>
<dbReference type="SUPFAM" id="SSF52151">
    <property type="entry name" value="FabD/lysophospholipase-like"/>
    <property type="match status" value="1"/>
</dbReference>
<dbReference type="PANTHER" id="PTHR42681">
    <property type="entry name" value="MALONYL-COA-ACYL CARRIER PROTEIN TRANSACYLASE, MITOCHONDRIAL"/>
    <property type="match status" value="1"/>
</dbReference>
<dbReference type="EC" id="2.3.1.39" evidence="1"/>
<evidence type="ECO:0000313" key="6">
    <source>
        <dbReference type="EMBL" id="GHE49095.1"/>
    </source>
</evidence>
<dbReference type="InterPro" id="IPR016035">
    <property type="entry name" value="Acyl_Trfase/lysoPLipase"/>
</dbReference>
<feature type="domain" description="Malonyl-CoA-[acyl-carrier-protein] transacylase small" evidence="5">
    <location>
        <begin position="144"/>
        <end position="204"/>
    </location>
</feature>
<evidence type="ECO:0000256" key="2">
    <source>
        <dbReference type="ARBA" id="ARBA00022679"/>
    </source>
</evidence>
<organism evidence="6 7">
    <name type="scientific">Streptomyces capitiformicae</name>
    <dbReference type="NCBI Taxonomy" id="2014920"/>
    <lineage>
        <taxon>Bacteria</taxon>
        <taxon>Bacillati</taxon>
        <taxon>Actinomycetota</taxon>
        <taxon>Actinomycetes</taxon>
        <taxon>Kitasatosporales</taxon>
        <taxon>Streptomycetaceae</taxon>
        <taxon>Streptomyces</taxon>
    </lineage>
</organism>
<dbReference type="Proteomes" id="UP000603227">
    <property type="component" value="Unassembled WGS sequence"/>
</dbReference>
<dbReference type="InterPro" id="IPR050858">
    <property type="entry name" value="Mal-CoA-ACP_Trans/PKS_FabD"/>
</dbReference>
<protein>
    <recommendedName>
        <fullName evidence="1">[acyl-carrier-protein] S-malonyltransferase</fullName>
        <ecNumber evidence="1">2.3.1.39</ecNumber>
    </recommendedName>
</protein>
<dbReference type="GO" id="GO:0004314">
    <property type="term" value="F:[acyl-carrier-protein] S-malonyltransferase activity"/>
    <property type="evidence" value="ECO:0007669"/>
    <property type="project" value="UniProtKB-EC"/>
</dbReference>
<accession>A0A918ZF19</accession>
<sequence length="315" mass="35565">MGMTTETTERQPGTAMVFPGMGPVKFADVGEFLTFNSHARKRLKVADEVLGYSLMDRYRRSADDYDEAAQVAFLTVSSALADWAEESLEVRPVICAGPSFGQRAMAAYSGALSFADTVRLTVRLARCEAEYFATEYEDVVTLTFLRTPRERLDEILAELTERGEYFDFSGYLDRDFYMLSLREPMLDWMRGRISAAGGYSLYTMRPPVHAAAFGKLRRRVEEEVFGEFDFAAPRLPVVADQDGSLVTTAAGLRTMLLDTFDRPVHWERVTRTLREQGVRRICMAGPENIFARLDCTTADFELLSATPERTLRQQA</sequence>
<evidence type="ECO:0000256" key="3">
    <source>
        <dbReference type="ARBA" id="ARBA00023315"/>
    </source>
</evidence>
<name>A0A918ZF19_9ACTN</name>
<keyword evidence="2" id="KW-0808">Transferase</keyword>
<reference evidence="6" key="2">
    <citation type="submission" date="2020-09" db="EMBL/GenBank/DDBJ databases">
        <authorList>
            <person name="Sun Q."/>
            <person name="Zhou Y."/>
        </authorList>
    </citation>
    <scope>NUCLEOTIDE SEQUENCE</scope>
    <source>
        <strain evidence="6">CGMCC 4.7403</strain>
    </source>
</reference>
<dbReference type="PANTHER" id="PTHR42681:SF1">
    <property type="entry name" value="MALONYL-COA-ACYL CARRIER PROTEIN TRANSACYLASE, MITOCHONDRIAL"/>
    <property type="match status" value="1"/>
</dbReference>
<reference evidence="6" key="1">
    <citation type="journal article" date="2014" name="Int. J. Syst. Evol. Microbiol.">
        <title>Complete genome sequence of Corynebacterium casei LMG S-19264T (=DSM 44701T), isolated from a smear-ripened cheese.</title>
        <authorList>
            <consortium name="US DOE Joint Genome Institute (JGI-PGF)"/>
            <person name="Walter F."/>
            <person name="Albersmeier A."/>
            <person name="Kalinowski J."/>
            <person name="Ruckert C."/>
        </authorList>
    </citation>
    <scope>NUCLEOTIDE SEQUENCE</scope>
    <source>
        <strain evidence="6">CGMCC 4.7403</strain>
    </source>
</reference>
<dbReference type="Gene3D" id="3.40.366.10">
    <property type="entry name" value="Malonyl-Coenzyme A Acyl Carrier Protein, domain 2"/>
    <property type="match status" value="2"/>
</dbReference>
<dbReference type="InterPro" id="IPR049416">
    <property type="entry name" value="VinK-like_small"/>
</dbReference>
<dbReference type="Pfam" id="PF21124">
    <property type="entry name" value="VinK_C"/>
    <property type="match status" value="1"/>
</dbReference>
<dbReference type="AlphaFoldDB" id="A0A918ZF19"/>
<dbReference type="InterPro" id="IPR001227">
    <property type="entry name" value="Ac_transferase_dom_sf"/>
</dbReference>
<comment type="catalytic activity">
    <reaction evidence="4">
        <text>holo-[ACP] + malonyl-CoA = malonyl-[ACP] + CoA</text>
        <dbReference type="Rhea" id="RHEA:41792"/>
        <dbReference type="Rhea" id="RHEA-COMP:9623"/>
        <dbReference type="Rhea" id="RHEA-COMP:9685"/>
        <dbReference type="ChEBI" id="CHEBI:57287"/>
        <dbReference type="ChEBI" id="CHEBI:57384"/>
        <dbReference type="ChEBI" id="CHEBI:64479"/>
        <dbReference type="ChEBI" id="CHEBI:78449"/>
        <dbReference type="EC" id="2.3.1.39"/>
    </reaction>
</comment>
<gene>
    <name evidence="6" type="ORF">GCM10017771_70380</name>
</gene>
<dbReference type="EMBL" id="BNAT01000033">
    <property type="protein sequence ID" value="GHE49095.1"/>
    <property type="molecule type" value="Genomic_DNA"/>
</dbReference>
<proteinExistence type="predicted"/>
<dbReference type="GO" id="GO:0006633">
    <property type="term" value="P:fatty acid biosynthetic process"/>
    <property type="evidence" value="ECO:0007669"/>
    <property type="project" value="TreeGrafter"/>
</dbReference>
<keyword evidence="7" id="KW-1185">Reference proteome</keyword>
<evidence type="ECO:0000256" key="4">
    <source>
        <dbReference type="ARBA" id="ARBA00048462"/>
    </source>
</evidence>
<evidence type="ECO:0000256" key="1">
    <source>
        <dbReference type="ARBA" id="ARBA00013258"/>
    </source>
</evidence>
<comment type="caution">
    <text evidence="6">The sequence shown here is derived from an EMBL/GenBank/DDBJ whole genome shotgun (WGS) entry which is preliminary data.</text>
</comment>
<evidence type="ECO:0000259" key="5">
    <source>
        <dbReference type="Pfam" id="PF21124"/>
    </source>
</evidence>
<keyword evidence="3" id="KW-0012">Acyltransferase</keyword>